<feature type="domain" description="Molybdopterin oxidoreductase" evidence="7">
    <location>
        <begin position="107"/>
        <end position="577"/>
    </location>
</feature>
<dbReference type="Pfam" id="PF01568">
    <property type="entry name" value="Molydop_binding"/>
    <property type="match status" value="1"/>
</dbReference>
<dbReference type="AlphaFoldDB" id="A0A4V3WUI5"/>
<comment type="caution">
    <text evidence="9">The sequence shown here is derived from an EMBL/GenBank/DDBJ whole genome shotgun (WGS) entry which is preliminary data.</text>
</comment>
<feature type="domain" description="Molybdopterin dinucleotide-binding" evidence="8">
    <location>
        <begin position="678"/>
        <end position="756"/>
    </location>
</feature>
<dbReference type="GO" id="GO:0043546">
    <property type="term" value="F:molybdopterin cofactor binding"/>
    <property type="evidence" value="ECO:0007669"/>
    <property type="project" value="InterPro"/>
</dbReference>
<evidence type="ECO:0000256" key="5">
    <source>
        <dbReference type="ARBA" id="ARBA00023004"/>
    </source>
</evidence>
<dbReference type="GO" id="GO:0016491">
    <property type="term" value="F:oxidoreductase activity"/>
    <property type="evidence" value="ECO:0007669"/>
    <property type="project" value="UniProtKB-KW"/>
</dbReference>
<name>A0A4V3WUI5_9ACTN</name>
<protein>
    <submittedName>
        <fullName evidence="9">Twin-arginine translocation signal domain-containing protein</fullName>
    </submittedName>
</protein>
<dbReference type="InterPro" id="IPR006311">
    <property type="entry name" value="TAT_signal"/>
</dbReference>
<keyword evidence="5" id="KW-0408">Iron</keyword>
<dbReference type="GO" id="GO:0046872">
    <property type="term" value="F:metal ion binding"/>
    <property type="evidence" value="ECO:0007669"/>
    <property type="project" value="UniProtKB-KW"/>
</dbReference>
<evidence type="ECO:0000313" key="9">
    <source>
        <dbReference type="EMBL" id="THG35987.1"/>
    </source>
</evidence>
<reference evidence="9 10" key="1">
    <citation type="submission" date="2019-04" db="EMBL/GenBank/DDBJ databases">
        <title>Microbes associate with the intestines of laboratory mice.</title>
        <authorList>
            <person name="Navarre W."/>
            <person name="Wong E."/>
            <person name="Huang K.C."/>
            <person name="Tropini C."/>
            <person name="Ng K."/>
            <person name="Yu B."/>
        </authorList>
    </citation>
    <scope>NUCLEOTIDE SEQUENCE [LARGE SCALE GENOMIC DNA]</scope>
    <source>
        <strain evidence="9 10">NM80_B27</strain>
    </source>
</reference>
<dbReference type="RefSeq" id="WP_136435877.1">
    <property type="nucleotide sequence ID" value="NZ_SSTJ01000019.1"/>
</dbReference>
<dbReference type="Pfam" id="PF00384">
    <property type="entry name" value="Molybdopterin"/>
    <property type="match status" value="1"/>
</dbReference>
<keyword evidence="3" id="KW-0732">Signal</keyword>
<dbReference type="Gene3D" id="2.20.25.90">
    <property type="entry name" value="ADC-like domains"/>
    <property type="match status" value="1"/>
</dbReference>
<dbReference type="PANTHER" id="PTHR43742">
    <property type="entry name" value="TRIMETHYLAMINE-N-OXIDE REDUCTASE"/>
    <property type="match status" value="1"/>
</dbReference>
<comment type="similarity">
    <text evidence="1">Belongs to the prokaryotic molybdopterin-containing oxidoreductase family.</text>
</comment>
<dbReference type="EMBL" id="SSTJ01000019">
    <property type="protein sequence ID" value="THG35987.1"/>
    <property type="molecule type" value="Genomic_DNA"/>
</dbReference>
<evidence type="ECO:0000313" key="10">
    <source>
        <dbReference type="Proteomes" id="UP000308978"/>
    </source>
</evidence>
<gene>
    <name evidence="9" type="ORF">E5986_10805</name>
</gene>
<evidence type="ECO:0000256" key="3">
    <source>
        <dbReference type="ARBA" id="ARBA00022729"/>
    </source>
</evidence>
<evidence type="ECO:0000256" key="4">
    <source>
        <dbReference type="ARBA" id="ARBA00023002"/>
    </source>
</evidence>
<dbReference type="SUPFAM" id="SSF53706">
    <property type="entry name" value="Formate dehydrogenase/DMSO reductase, domains 1-3"/>
    <property type="match status" value="1"/>
</dbReference>
<keyword evidence="6" id="KW-0411">Iron-sulfur</keyword>
<dbReference type="InterPro" id="IPR006656">
    <property type="entry name" value="Mopterin_OxRdtase"/>
</dbReference>
<dbReference type="Gene3D" id="2.40.40.20">
    <property type="match status" value="1"/>
</dbReference>
<proteinExistence type="inferred from homology"/>
<keyword evidence="4" id="KW-0560">Oxidoreductase</keyword>
<dbReference type="InterPro" id="IPR009010">
    <property type="entry name" value="Asp_de-COase-like_dom_sf"/>
</dbReference>
<accession>A0A4V3WUI5</accession>
<dbReference type="SUPFAM" id="SSF50692">
    <property type="entry name" value="ADC-like"/>
    <property type="match status" value="1"/>
</dbReference>
<evidence type="ECO:0000256" key="6">
    <source>
        <dbReference type="ARBA" id="ARBA00023014"/>
    </source>
</evidence>
<sequence length="800" mass="87233">MEQKPRGSALSRRSFLKTAAAAGAVGFAGANLAGIAEAAGSPAAGSAGETQAFTYHNEHCLCNCMLQCTVRDGRLAMIQPRPNEDHRFQNVCLKGLSEVQNIYGEARIQRPMKRVGERGSGEFEAISWEEAFQMIAENFKAIQDKYGKDALWIQFSTEASQRFPPLLASVLGAQAGGMNGYDMGQGNGQIMAFSPWIGMFAQNTIWEWPEAAVVILANTNLVETSLTWSRGMLDAQEAGTKFICLDPRFSPTAGKADQWVNLRAGTDPAFFLGMTKYILDEDLFDREHVLAHTSLPFLIDAETGACLVDVTPGTDPETGEPVELKTFYVWDENTNAAVPQETAGVAAALEGEFTVNGKRYLTQFTRLRKDMEPYTLEWTAATCDIPADVVADVATQYAAGPSIIDNGVGGIDKFGNNDVAGHCYALIASLTGNYGKRGTGCGIYGYHVTPYEAHLGAWPLPEGMAPAPSPQGFYDVVKGDTIHGAMFFGDIPTQKAANWNKTLEWIDSLDFVCLADIYHSSVTDFVDLVLPSCSKFECADAVGGIKCANAHILANLKVLDPLFESKSDFYIEKGIAEAMGLGDVFPADGEEYARALLTTDDPQVAGFTLEKLQEAGGALRLIGSEDLIAPEVGFTYGTASGKQEPYYEALLQFGQAFPAWEQPCEAYPENPLREKYPLQFNQARSRFRVHSAYSGAKWIQEVSEPHIELNPADAAARGLEDGDAVEVFNDRGSFRTVLRLNESVRPESAFMVESTYRQYLDGTIMQAVSNDTLNERGYALPFGPMIPYNDTLIEIKKAGE</sequence>
<organism evidence="9 10">
    <name type="scientific">Adlercreutzia caecimuris</name>
    <dbReference type="NCBI Taxonomy" id="671266"/>
    <lineage>
        <taxon>Bacteria</taxon>
        <taxon>Bacillati</taxon>
        <taxon>Actinomycetota</taxon>
        <taxon>Coriobacteriia</taxon>
        <taxon>Eggerthellales</taxon>
        <taxon>Eggerthellaceae</taxon>
        <taxon>Adlercreutzia</taxon>
    </lineage>
</organism>
<evidence type="ECO:0000256" key="1">
    <source>
        <dbReference type="ARBA" id="ARBA00010312"/>
    </source>
</evidence>
<dbReference type="NCBIfam" id="TIGR01409">
    <property type="entry name" value="TAT_signal_seq"/>
    <property type="match status" value="1"/>
</dbReference>
<dbReference type="InterPro" id="IPR019546">
    <property type="entry name" value="TAT_signal_bac_arc"/>
</dbReference>
<dbReference type="PANTHER" id="PTHR43742:SF6">
    <property type="entry name" value="OXIDOREDUCTASE YYAE-RELATED"/>
    <property type="match status" value="1"/>
</dbReference>
<dbReference type="Gene3D" id="3.40.228.10">
    <property type="entry name" value="Dimethylsulfoxide Reductase, domain 2"/>
    <property type="match status" value="1"/>
</dbReference>
<dbReference type="Gene3D" id="3.40.50.740">
    <property type="match status" value="2"/>
</dbReference>
<evidence type="ECO:0000259" key="7">
    <source>
        <dbReference type="Pfam" id="PF00384"/>
    </source>
</evidence>
<keyword evidence="2" id="KW-0479">Metal-binding</keyword>
<evidence type="ECO:0000256" key="2">
    <source>
        <dbReference type="ARBA" id="ARBA00022723"/>
    </source>
</evidence>
<dbReference type="PROSITE" id="PS51318">
    <property type="entry name" value="TAT"/>
    <property type="match status" value="1"/>
</dbReference>
<dbReference type="GO" id="GO:0051536">
    <property type="term" value="F:iron-sulfur cluster binding"/>
    <property type="evidence" value="ECO:0007669"/>
    <property type="project" value="UniProtKB-KW"/>
</dbReference>
<dbReference type="InterPro" id="IPR050612">
    <property type="entry name" value="Prok_Mopterin_Oxidored"/>
</dbReference>
<dbReference type="Proteomes" id="UP000308978">
    <property type="component" value="Unassembled WGS sequence"/>
</dbReference>
<evidence type="ECO:0000259" key="8">
    <source>
        <dbReference type="Pfam" id="PF01568"/>
    </source>
</evidence>
<dbReference type="InterPro" id="IPR006657">
    <property type="entry name" value="MoPterin_dinucl-bd_dom"/>
</dbReference>